<keyword evidence="1" id="KW-0479">Metal-binding</keyword>
<proteinExistence type="predicted"/>
<accession>A0A8J6HF44</accession>
<dbReference type="Proteomes" id="UP000719412">
    <property type="component" value="Unassembled WGS sequence"/>
</dbReference>
<protein>
    <recommendedName>
        <fullName evidence="7">C2H2-type domain-containing protein</fullName>
    </recommendedName>
</protein>
<dbReference type="InterPro" id="IPR040154">
    <property type="entry name" value="Biotinidase/VNN"/>
</dbReference>
<evidence type="ECO:0000313" key="9">
    <source>
        <dbReference type="Proteomes" id="UP000719412"/>
    </source>
</evidence>
<dbReference type="InterPro" id="IPR043957">
    <property type="entry name" value="Vanin_C"/>
</dbReference>
<evidence type="ECO:0000313" key="8">
    <source>
        <dbReference type="EMBL" id="KAH0812523.1"/>
    </source>
</evidence>
<keyword evidence="5" id="KW-0862">Zinc</keyword>
<dbReference type="SUPFAM" id="SSF57667">
    <property type="entry name" value="beta-beta-alpha zinc fingers"/>
    <property type="match status" value="3"/>
</dbReference>
<keyword evidence="9" id="KW-1185">Reference proteome</keyword>
<feature type="domain" description="C2H2-type" evidence="7">
    <location>
        <begin position="641"/>
        <end position="673"/>
    </location>
</feature>
<keyword evidence="4" id="KW-0378">Hydrolase</keyword>
<evidence type="ECO:0000256" key="1">
    <source>
        <dbReference type="ARBA" id="ARBA00022723"/>
    </source>
</evidence>
<sequence length="682" mass="78147">MGILSGPVMIIRIENSISGEHRLIAPQHVLCEVLVFIDLVEKPIAKIRLTGKVVFLKSLQFCVTVRVETLLAIFPEIPLQSGMSERNIATYATNITSTEEPCDEDKHYYPKFMQELSCAAKQTKTMVITNVIQEKDKKFYPADLVIRGDGLILHSNLRENQIGNDNFNHHSIPFEIPANKYFAVQTEDAKVNVFSLTSPHTGFKFSVDKMIPPGNKQRRIYVVPGSWVSQLPFLTSLQVHQMFAQEQEITMIVSATNNPKQGQGGVGVYHATAGPLLTEYVPQGGTKFYNYSFTDSDVPGTVEPPPDVKDVDQLGKEMDDFKMEVDPDVPYCKSKILKTSVPTTKTIVCFRHKRNKICCHFHIIIFFNSALSLKGRFYTYHLVAYKGFKNYYNVFSRGGVEICGIIACLDSKLESCGKRFGHYDEVIWPVLFKNITIKANFTEGFCPPSRPCTQYPNSLLSSMRPIHTNFTKWETKVYPDQKHPILEKTFSVHLAEHNKDITCKLCAVQFDDANLYLEHYQKKHRYQCNICEKSFPRGDTYNRHMQAHNNTLPQFVCPVENCTKTFTVRQSLRNHFKTIHSEKRNFLCNMCGASFKNYDNLRYHMKKHKGPSHLCPYCGKAFMQSVHLTYHMWRHTGVKPYKCTKCDKSFVSKKVLTAHLDRNCEKTKKGKQEAVFLDIDNI</sequence>
<evidence type="ECO:0000256" key="3">
    <source>
        <dbReference type="ARBA" id="ARBA00022771"/>
    </source>
</evidence>
<dbReference type="SMART" id="SM00355">
    <property type="entry name" value="ZnF_C2H2"/>
    <property type="match status" value="6"/>
</dbReference>
<name>A0A8J6HF44_TENMO</name>
<evidence type="ECO:0000259" key="7">
    <source>
        <dbReference type="PROSITE" id="PS50157"/>
    </source>
</evidence>
<dbReference type="InterPro" id="IPR036526">
    <property type="entry name" value="C-N_Hydrolase_sf"/>
</dbReference>
<dbReference type="Gene3D" id="3.30.160.60">
    <property type="entry name" value="Classic Zinc Finger"/>
    <property type="match status" value="5"/>
</dbReference>
<reference evidence="8" key="2">
    <citation type="submission" date="2021-08" db="EMBL/GenBank/DDBJ databases">
        <authorList>
            <person name="Eriksson T."/>
        </authorList>
    </citation>
    <scope>NUCLEOTIDE SEQUENCE</scope>
    <source>
        <strain evidence="8">Stoneville</strain>
        <tissue evidence="8">Whole head</tissue>
    </source>
</reference>
<evidence type="ECO:0000256" key="4">
    <source>
        <dbReference type="ARBA" id="ARBA00022801"/>
    </source>
</evidence>
<feature type="domain" description="C2H2-type" evidence="7">
    <location>
        <begin position="586"/>
        <end position="613"/>
    </location>
</feature>
<dbReference type="EMBL" id="JABDTM020025978">
    <property type="protein sequence ID" value="KAH0812523.1"/>
    <property type="molecule type" value="Genomic_DNA"/>
</dbReference>
<dbReference type="InterPro" id="IPR013087">
    <property type="entry name" value="Znf_C2H2_type"/>
</dbReference>
<dbReference type="GO" id="GO:0048598">
    <property type="term" value="P:embryonic morphogenesis"/>
    <property type="evidence" value="ECO:0007669"/>
    <property type="project" value="UniProtKB-ARBA"/>
</dbReference>
<dbReference type="InterPro" id="IPR036236">
    <property type="entry name" value="Znf_C2H2_sf"/>
</dbReference>
<dbReference type="GO" id="GO:0008270">
    <property type="term" value="F:zinc ion binding"/>
    <property type="evidence" value="ECO:0007669"/>
    <property type="project" value="UniProtKB-KW"/>
</dbReference>
<dbReference type="PANTHER" id="PTHR10609:SF14">
    <property type="entry name" value="BIOTINIDASE"/>
    <property type="match status" value="1"/>
</dbReference>
<dbReference type="FunFam" id="3.30.160.60:FF:000100">
    <property type="entry name" value="Zinc finger 45-like"/>
    <property type="match status" value="1"/>
</dbReference>
<dbReference type="PROSITE" id="PS00028">
    <property type="entry name" value="ZINC_FINGER_C2H2_1"/>
    <property type="match status" value="4"/>
</dbReference>
<dbReference type="GO" id="GO:0016787">
    <property type="term" value="F:hydrolase activity"/>
    <property type="evidence" value="ECO:0007669"/>
    <property type="project" value="UniProtKB-KW"/>
</dbReference>
<gene>
    <name evidence="8" type="ORF">GEV33_010270</name>
</gene>
<keyword evidence="3 6" id="KW-0863">Zinc-finger</keyword>
<comment type="caution">
    <text evidence="8">The sequence shown here is derived from an EMBL/GenBank/DDBJ whole genome shotgun (WGS) entry which is preliminary data.</text>
</comment>
<dbReference type="Pfam" id="PF19018">
    <property type="entry name" value="Vanin_C"/>
    <property type="match status" value="1"/>
</dbReference>
<keyword evidence="2" id="KW-0677">Repeat</keyword>
<evidence type="ECO:0000256" key="5">
    <source>
        <dbReference type="ARBA" id="ARBA00022833"/>
    </source>
</evidence>
<dbReference type="FunFam" id="3.30.160.60:FF:000624">
    <property type="entry name" value="zinc finger protein 697"/>
    <property type="match status" value="1"/>
</dbReference>
<dbReference type="PANTHER" id="PTHR10609">
    <property type="entry name" value="BIOTINIDASE-RELATED"/>
    <property type="match status" value="1"/>
</dbReference>
<dbReference type="Pfam" id="PF13912">
    <property type="entry name" value="zf-C2H2_6"/>
    <property type="match status" value="1"/>
</dbReference>
<feature type="domain" description="C2H2-type" evidence="7">
    <location>
        <begin position="526"/>
        <end position="553"/>
    </location>
</feature>
<dbReference type="Pfam" id="PF00096">
    <property type="entry name" value="zf-C2H2"/>
    <property type="match status" value="4"/>
</dbReference>
<organism evidence="8 9">
    <name type="scientific">Tenebrio molitor</name>
    <name type="common">Yellow mealworm beetle</name>
    <dbReference type="NCBI Taxonomy" id="7067"/>
    <lineage>
        <taxon>Eukaryota</taxon>
        <taxon>Metazoa</taxon>
        <taxon>Ecdysozoa</taxon>
        <taxon>Arthropoda</taxon>
        <taxon>Hexapoda</taxon>
        <taxon>Insecta</taxon>
        <taxon>Pterygota</taxon>
        <taxon>Neoptera</taxon>
        <taxon>Endopterygota</taxon>
        <taxon>Coleoptera</taxon>
        <taxon>Polyphaga</taxon>
        <taxon>Cucujiformia</taxon>
        <taxon>Tenebrionidae</taxon>
        <taxon>Tenebrio</taxon>
    </lineage>
</organism>
<reference evidence="8" key="1">
    <citation type="journal article" date="2020" name="J Insects Food Feed">
        <title>The yellow mealworm (Tenebrio molitor) genome: a resource for the emerging insects as food and feed industry.</title>
        <authorList>
            <person name="Eriksson T."/>
            <person name="Andere A."/>
            <person name="Kelstrup H."/>
            <person name="Emery V."/>
            <person name="Picard C."/>
        </authorList>
    </citation>
    <scope>NUCLEOTIDE SEQUENCE</scope>
    <source>
        <strain evidence="8">Stoneville</strain>
        <tissue evidence="8">Whole head</tissue>
    </source>
</reference>
<dbReference type="AlphaFoldDB" id="A0A8J6HF44"/>
<evidence type="ECO:0000256" key="2">
    <source>
        <dbReference type="ARBA" id="ARBA00022737"/>
    </source>
</evidence>
<dbReference type="PROSITE" id="PS50157">
    <property type="entry name" value="ZINC_FINGER_C2H2_2"/>
    <property type="match status" value="5"/>
</dbReference>
<evidence type="ECO:0000256" key="6">
    <source>
        <dbReference type="PROSITE-ProRule" id="PRU00042"/>
    </source>
</evidence>
<feature type="domain" description="C2H2-type" evidence="7">
    <location>
        <begin position="613"/>
        <end position="640"/>
    </location>
</feature>
<dbReference type="Gene3D" id="3.60.110.10">
    <property type="entry name" value="Carbon-nitrogen hydrolase"/>
    <property type="match status" value="2"/>
</dbReference>
<feature type="domain" description="C2H2-type" evidence="7">
    <location>
        <begin position="555"/>
        <end position="585"/>
    </location>
</feature>